<evidence type="ECO:0000313" key="1">
    <source>
        <dbReference type="EMBL" id="JAH44356.1"/>
    </source>
</evidence>
<reference evidence="1" key="1">
    <citation type="submission" date="2014-11" db="EMBL/GenBank/DDBJ databases">
        <authorList>
            <person name="Amaro Gonzalez C."/>
        </authorList>
    </citation>
    <scope>NUCLEOTIDE SEQUENCE</scope>
</reference>
<reference evidence="1" key="2">
    <citation type="journal article" date="2015" name="Fish Shellfish Immunol.">
        <title>Early steps in the European eel (Anguilla anguilla)-Vibrio vulnificus interaction in the gills: Role of the RtxA13 toxin.</title>
        <authorList>
            <person name="Callol A."/>
            <person name="Pajuelo D."/>
            <person name="Ebbesson L."/>
            <person name="Teles M."/>
            <person name="MacKenzie S."/>
            <person name="Amaro C."/>
        </authorList>
    </citation>
    <scope>NUCLEOTIDE SEQUENCE</scope>
</reference>
<accession>A0A0E9SSS8</accession>
<name>A0A0E9SSS8_ANGAN</name>
<sequence>MAKEEAVAERAAVVGTFILRAVFC</sequence>
<dbReference type="AlphaFoldDB" id="A0A0E9SSS8"/>
<dbReference type="EMBL" id="GBXM01064221">
    <property type="protein sequence ID" value="JAH44356.1"/>
    <property type="molecule type" value="Transcribed_RNA"/>
</dbReference>
<proteinExistence type="predicted"/>
<dbReference type="EMBL" id="GBXM01068712">
    <property type="protein sequence ID" value="JAH39865.1"/>
    <property type="molecule type" value="Transcribed_RNA"/>
</dbReference>
<protein>
    <submittedName>
        <fullName evidence="1">Uncharacterized protein</fullName>
    </submittedName>
</protein>
<organism evidence="1">
    <name type="scientific">Anguilla anguilla</name>
    <name type="common">European freshwater eel</name>
    <name type="synonym">Muraena anguilla</name>
    <dbReference type="NCBI Taxonomy" id="7936"/>
    <lineage>
        <taxon>Eukaryota</taxon>
        <taxon>Metazoa</taxon>
        <taxon>Chordata</taxon>
        <taxon>Craniata</taxon>
        <taxon>Vertebrata</taxon>
        <taxon>Euteleostomi</taxon>
        <taxon>Actinopterygii</taxon>
        <taxon>Neopterygii</taxon>
        <taxon>Teleostei</taxon>
        <taxon>Anguilliformes</taxon>
        <taxon>Anguillidae</taxon>
        <taxon>Anguilla</taxon>
    </lineage>
</organism>